<evidence type="ECO:0000256" key="7">
    <source>
        <dbReference type="ARBA" id="ARBA00023242"/>
    </source>
</evidence>
<dbReference type="Gene3D" id="3.40.50.150">
    <property type="entry name" value="Vaccinia Virus protein VP39"/>
    <property type="match status" value="1"/>
</dbReference>
<evidence type="ECO:0000259" key="8">
    <source>
        <dbReference type="Pfam" id="PF01728"/>
    </source>
</evidence>
<dbReference type="PANTHER" id="PTHR10920:SF13">
    <property type="entry name" value="PRE-RRNA 2'-O-RIBOSE RNA METHYLTRANSFERASE FTSJ3"/>
    <property type="match status" value="1"/>
</dbReference>
<sequence length="305" mass="35400">MVRSRALAKQRLDKYYNLAKEKGYRARSAFKLLQLDKKYGFLKNSKILLDLCAAPGGWLQVAAQEMPRPRKIIGIDLDPIKYIGDVETFVCDITTEECRKRLYCMLEDRMADVVLHDGAPNVGTSWENDAFNQNLLVFHSLNLTTLFLRPGGVFVTKVFRSKDYDALVKVFSKLFKKVEATKPLSSRSQSAEIFVVCLDFVGVGNYDEDILSYSNIFGDEEVDDEEDNTKYRKVNFTDFIKSDKDILDTTTEIVMDLDEEDRKKILTDEFLYLFKDLKVINEKEKKKIRKKKENIIKKIQKGDWY</sequence>
<dbReference type="AlphaFoldDB" id="R0M1Y5"/>
<keyword evidence="7" id="KW-0539">Nucleus</keyword>
<evidence type="ECO:0000256" key="6">
    <source>
        <dbReference type="ARBA" id="ARBA00022691"/>
    </source>
</evidence>
<gene>
    <name evidence="10" type="ORF">NBO_576gi001</name>
</gene>
<keyword evidence="4" id="KW-0489">Methyltransferase</keyword>
<evidence type="ECO:0000256" key="1">
    <source>
        <dbReference type="ARBA" id="ARBA00004604"/>
    </source>
</evidence>
<dbReference type="GO" id="GO:0005730">
    <property type="term" value="C:nucleolus"/>
    <property type="evidence" value="ECO:0007669"/>
    <property type="project" value="UniProtKB-SubCell"/>
</dbReference>
<dbReference type="InterPro" id="IPR029063">
    <property type="entry name" value="SAM-dependent_MTases_sf"/>
</dbReference>
<dbReference type="OMA" id="KCACEHL"/>
<dbReference type="VEuPathDB" id="MicrosporidiaDB:NBO_576gi001"/>
<dbReference type="InterPro" id="IPR002877">
    <property type="entry name" value="RNA_MeTrfase_FtsJ_dom"/>
</dbReference>
<evidence type="ECO:0000313" key="10">
    <source>
        <dbReference type="EMBL" id="EOB12039.1"/>
    </source>
</evidence>
<dbReference type="OrthoDB" id="1287559at2759"/>
<comment type="subcellular location">
    <subcellularLocation>
        <location evidence="1">Nucleus</location>
        <location evidence="1">Nucleolus</location>
    </subcellularLocation>
</comment>
<dbReference type="FunFam" id="3.40.50.150:FF:000004">
    <property type="entry name" value="AdoMet-dependent rRNA methyltransferase SPB1"/>
    <property type="match status" value="1"/>
</dbReference>
<dbReference type="GO" id="GO:0008650">
    <property type="term" value="F:rRNA (uridine-2'-O-)-methyltransferase activity"/>
    <property type="evidence" value="ECO:0007669"/>
    <property type="project" value="TreeGrafter"/>
</dbReference>
<dbReference type="HAMAP" id="MF_01547">
    <property type="entry name" value="RNA_methyltr_E"/>
    <property type="match status" value="1"/>
</dbReference>
<dbReference type="STRING" id="578461.R0M1Y5"/>
<dbReference type="InterPro" id="IPR024576">
    <property type="entry name" value="rRNA_MeTfrase_Spb1_DUF3381"/>
</dbReference>
<feature type="domain" description="DUF3381" evidence="9">
    <location>
        <begin position="224"/>
        <end position="301"/>
    </location>
</feature>
<feature type="non-terminal residue" evidence="10">
    <location>
        <position position="305"/>
    </location>
</feature>
<dbReference type="Pfam" id="PF11861">
    <property type="entry name" value="DUF3381"/>
    <property type="match status" value="1"/>
</dbReference>
<reference evidence="10 11" key="1">
    <citation type="journal article" date="2013" name="BMC Genomics">
        <title>Comparative genomics of parasitic silkworm microsporidia reveal an association between genome expansion and host adaptation.</title>
        <authorList>
            <person name="Pan G."/>
            <person name="Xu J."/>
            <person name="Li T."/>
            <person name="Xia Q."/>
            <person name="Liu S.L."/>
            <person name="Zhang G."/>
            <person name="Li S."/>
            <person name="Li C."/>
            <person name="Liu H."/>
            <person name="Yang L."/>
            <person name="Liu T."/>
            <person name="Zhang X."/>
            <person name="Wu Z."/>
            <person name="Fan W."/>
            <person name="Dang X."/>
            <person name="Xiang H."/>
            <person name="Tao M."/>
            <person name="Li Y."/>
            <person name="Hu J."/>
            <person name="Li Z."/>
            <person name="Lin L."/>
            <person name="Luo J."/>
            <person name="Geng L."/>
            <person name="Wang L."/>
            <person name="Long M."/>
            <person name="Wan Y."/>
            <person name="He N."/>
            <person name="Zhang Z."/>
            <person name="Lu C."/>
            <person name="Keeling P.J."/>
            <person name="Wang J."/>
            <person name="Xiang Z."/>
            <person name="Zhou Z."/>
        </authorList>
    </citation>
    <scope>NUCLEOTIDE SEQUENCE [LARGE SCALE GENOMIC DNA]</scope>
    <source>
        <strain evidence="11">CQ1 / CVCC 102059</strain>
    </source>
</reference>
<dbReference type="GO" id="GO:0030687">
    <property type="term" value="C:preribosome, large subunit precursor"/>
    <property type="evidence" value="ECO:0007669"/>
    <property type="project" value="TreeGrafter"/>
</dbReference>
<name>R0M1Y5_NOSB1</name>
<dbReference type="Proteomes" id="UP000016927">
    <property type="component" value="Unassembled WGS sequence"/>
</dbReference>
<protein>
    <submittedName>
        <fullName evidence="10">rRNA methyl-transferase</fullName>
    </submittedName>
</protein>
<dbReference type="CDD" id="cd02440">
    <property type="entry name" value="AdoMet_MTases"/>
    <property type="match status" value="1"/>
</dbReference>
<dbReference type="GO" id="GO:0000463">
    <property type="term" value="P:maturation of LSU-rRNA from tricistronic rRNA transcript (SSU-rRNA, 5.8S rRNA, LSU-rRNA)"/>
    <property type="evidence" value="ECO:0007669"/>
    <property type="project" value="TreeGrafter"/>
</dbReference>
<evidence type="ECO:0000259" key="9">
    <source>
        <dbReference type="Pfam" id="PF11861"/>
    </source>
</evidence>
<dbReference type="EMBL" id="KB909483">
    <property type="protein sequence ID" value="EOB12039.1"/>
    <property type="molecule type" value="Genomic_DNA"/>
</dbReference>
<organism evidence="10 11">
    <name type="scientific">Nosema bombycis (strain CQ1 / CVCC 102059)</name>
    <name type="common">Microsporidian parasite</name>
    <name type="synonym">Pebrine of silkworm</name>
    <dbReference type="NCBI Taxonomy" id="578461"/>
    <lineage>
        <taxon>Eukaryota</taxon>
        <taxon>Fungi</taxon>
        <taxon>Fungi incertae sedis</taxon>
        <taxon>Microsporidia</taxon>
        <taxon>Nosematidae</taxon>
        <taxon>Nosema</taxon>
    </lineage>
</organism>
<dbReference type="HOGENOM" id="CLU_009422_0_1_1"/>
<dbReference type="InterPro" id="IPR050082">
    <property type="entry name" value="RNA_methyltr_RlmE"/>
</dbReference>
<evidence type="ECO:0000313" key="11">
    <source>
        <dbReference type="Proteomes" id="UP000016927"/>
    </source>
</evidence>
<evidence type="ECO:0000256" key="4">
    <source>
        <dbReference type="ARBA" id="ARBA00022603"/>
    </source>
</evidence>
<evidence type="ECO:0000256" key="3">
    <source>
        <dbReference type="ARBA" id="ARBA00022552"/>
    </source>
</evidence>
<dbReference type="InterPro" id="IPR015507">
    <property type="entry name" value="rRNA-MeTfrase_E"/>
</dbReference>
<proteinExistence type="inferred from homology"/>
<keyword evidence="11" id="KW-1185">Reference proteome</keyword>
<feature type="domain" description="Ribosomal RNA methyltransferase FtsJ" evidence="8">
    <location>
        <begin position="24"/>
        <end position="200"/>
    </location>
</feature>
<dbReference type="SUPFAM" id="SSF53335">
    <property type="entry name" value="S-adenosyl-L-methionine-dependent methyltransferases"/>
    <property type="match status" value="1"/>
</dbReference>
<dbReference type="PANTHER" id="PTHR10920">
    <property type="entry name" value="RIBOSOMAL RNA METHYLTRANSFERASE"/>
    <property type="match status" value="1"/>
</dbReference>
<keyword evidence="3" id="KW-0698">rRNA processing</keyword>
<dbReference type="GO" id="GO:0016435">
    <property type="term" value="F:rRNA (guanine) methyltransferase activity"/>
    <property type="evidence" value="ECO:0007669"/>
    <property type="project" value="TreeGrafter"/>
</dbReference>
<dbReference type="Pfam" id="PF01728">
    <property type="entry name" value="FtsJ"/>
    <property type="match status" value="1"/>
</dbReference>
<dbReference type="GO" id="GO:0000466">
    <property type="term" value="P:maturation of 5.8S rRNA from tricistronic rRNA transcript (SSU-rRNA, 5.8S rRNA, LSU-rRNA)"/>
    <property type="evidence" value="ECO:0007669"/>
    <property type="project" value="TreeGrafter"/>
</dbReference>
<keyword evidence="2" id="KW-0690">Ribosome biogenesis</keyword>
<keyword evidence="6" id="KW-0949">S-adenosyl-L-methionine</keyword>
<evidence type="ECO:0000256" key="5">
    <source>
        <dbReference type="ARBA" id="ARBA00022679"/>
    </source>
</evidence>
<accession>R0M1Y5</accession>
<evidence type="ECO:0000256" key="2">
    <source>
        <dbReference type="ARBA" id="ARBA00022517"/>
    </source>
</evidence>
<keyword evidence="5 10" id="KW-0808">Transferase</keyword>